<evidence type="ECO:0000313" key="3">
    <source>
        <dbReference type="Proteomes" id="UP000187406"/>
    </source>
</evidence>
<dbReference type="EMBL" id="BDDD01001005">
    <property type="protein sequence ID" value="GAV72435.1"/>
    <property type="molecule type" value="Genomic_DNA"/>
</dbReference>
<evidence type="ECO:0000313" key="2">
    <source>
        <dbReference type="EMBL" id="GAV72435.1"/>
    </source>
</evidence>
<name>A0A1Q3BWS1_CEPFO</name>
<dbReference type="Proteomes" id="UP000187406">
    <property type="component" value="Unassembled WGS sequence"/>
</dbReference>
<evidence type="ECO:0000256" key="1">
    <source>
        <dbReference type="SAM" id="Phobius"/>
    </source>
</evidence>
<dbReference type="GO" id="GO:0016020">
    <property type="term" value="C:membrane"/>
    <property type="evidence" value="ECO:0007669"/>
    <property type="project" value="TreeGrafter"/>
</dbReference>
<keyword evidence="1" id="KW-0472">Membrane</keyword>
<comment type="caution">
    <text evidence="2">The sequence shown here is derived from an EMBL/GenBank/DDBJ whole genome shotgun (WGS) entry which is preliminary data.</text>
</comment>
<protein>
    <submittedName>
        <fullName evidence="2">DUF1191 domain-containing protein</fullName>
    </submittedName>
</protein>
<feature type="transmembrane region" description="Helical" evidence="1">
    <location>
        <begin position="221"/>
        <end position="247"/>
    </location>
</feature>
<feature type="transmembrane region" description="Helical" evidence="1">
    <location>
        <begin position="7"/>
        <end position="25"/>
    </location>
</feature>
<dbReference type="InterPro" id="IPR010605">
    <property type="entry name" value="DUF1191"/>
</dbReference>
<accession>A0A1Q3BWS1</accession>
<reference evidence="3" key="1">
    <citation type="submission" date="2016-04" db="EMBL/GenBank/DDBJ databases">
        <title>Cephalotus genome sequencing.</title>
        <authorList>
            <person name="Fukushima K."/>
            <person name="Hasebe M."/>
            <person name="Fang X."/>
        </authorList>
    </citation>
    <scope>NUCLEOTIDE SEQUENCE [LARGE SCALE GENOMIC DNA]</scope>
    <source>
        <strain evidence="3">cv. St1</strain>
    </source>
</reference>
<keyword evidence="3" id="KW-1185">Reference proteome</keyword>
<sequence>MGSDTRWHIIYVVIFSFLLNFVHGLQSYDPESLDALLHGYTNNTLSNHPTGTLYKVSLPSNFSGMDVSVVMLRSGSFWARGTNFSVFRIPQRVIPMPYVKRLAIVYDNLGNWSSRYYQLPGYSFVAPVVGFVGYDATNVSSLGKGKLTFRIMGDPISIDYTRIMLQDYNVAFKCVTFSDDGSVEFQNMTMPNECTTTGSGHFSVVIPSPKTPKEDERLWKWWVIGVVAGFVALVLLVLLGITTYKLVRRKKLRNMETESDKGLAFDTMYIGRSKMPYASMTRTQPAIEHEYVP</sequence>
<dbReference type="PANTHER" id="PTHR33512">
    <property type="entry name" value="PROTEIN, PUTATIVE (DUF1191)-RELATED"/>
    <property type="match status" value="1"/>
</dbReference>
<proteinExistence type="predicted"/>
<dbReference type="OrthoDB" id="768690at2759"/>
<organism evidence="2 3">
    <name type="scientific">Cephalotus follicularis</name>
    <name type="common">Albany pitcher plant</name>
    <dbReference type="NCBI Taxonomy" id="3775"/>
    <lineage>
        <taxon>Eukaryota</taxon>
        <taxon>Viridiplantae</taxon>
        <taxon>Streptophyta</taxon>
        <taxon>Embryophyta</taxon>
        <taxon>Tracheophyta</taxon>
        <taxon>Spermatophyta</taxon>
        <taxon>Magnoliopsida</taxon>
        <taxon>eudicotyledons</taxon>
        <taxon>Gunneridae</taxon>
        <taxon>Pentapetalae</taxon>
        <taxon>rosids</taxon>
        <taxon>fabids</taxon>
        <taxon>Oxalidales</taxon>
        <taxon>Cephalotaceae</taxon>
        <taxon>Cephalotus</taxon>
    </lineage>
</organism>
<gene>
    <name evidence="2" type="ORF">CFOL_v3_15923</name>
</gene>
<dbReference type="Pfam" id="PF06697">
    <property type="entry name" value="DUF1191"/>
    <property type="match status" value="1"/>
</dbReference>
<dbReference type="STRING" id="3775.A0A1Q3BWS1"/>
<dbReference type="PANTHER" id="PTHR33512:SF7">
    <property type="entry name" value="LEGUME LECTIN DOMAIN-CONTAINING PROTEIN"/>
    <property type="match status" value="1"/>
</dbReference>
<keyword evidence="1" id="KW-0812">Transmembrane</keyword>
<keyword evidence="1" id="KW-1133">Transmembrane helix</keyword>
<dbReference type="AlphaFoldDB" id="A0A1Q3BWS1"/>
<dbReference type="InParanoid" id="A0A1Q3BWS1"/>